<evidence type="ECO:0000256" key="5">
    <source>
        <dbReference type="ARBA" id="ARBA00023136"/>
    </source>
</evidence>
<feature type="transmembrane region" description="Helical" evidence="6">
    <location>
        <begin position="203"/>
        <end position="220"/>
    </location>
</feature>
<reference evidence="7" key="3">
    <citation type="submission" date="2016-07" db="EMBL/GenBank/DDBJ databases">
        <title>Evolution of pathogenesis and genome organization in the Tremellales.</title>
        <authorList>
            <person name="Cuomo C."/>
            <person name="Litvintseva A."/>
            <person name="Heitman J."/>
            <person name="Chen Y."/>
            <person name="Sun S."/>
            <person name="Springer D."/>
            <person name="Dromer F."/>
            <person name="Young S."/>
            <person name="Zeng Q."/>
            <person name="Chapman S."/>
            <person name="Gujja S."/>
            <person name="Saif S."/>
            <person name="Birren B."/>
        </authorList>
    </citation>
    <scope>NUCLEOTIDE SEQUENCE</scope>
    <source>
        <strain evidence="7">CBS 10737</strain>
    </source>
</reference>
<proteinExistence type="inferred from homology"/>
<keyword evidence="9" id="KW-1185">Reference proteome</keyword>
<reference evidence="8" key="4">
    <citation type="submission" date="2024-02" db="EMBL/GenBank/DDBJ databases">
        <title>Comparative genomics of Cryptococcus and Kwoniella reveals pathogenesis evolution and contrasting modes of karyotype evolution via chromosome fusion or intercentromeric recombination.</title>
        <authorList>
            <person name="Coelho M.A."/>
            <person name="David-Palma M."/>
            <person name="Shea T."/>
            <person name="Bowers K."/>
            <person name="McGinley-Smith S."/>
            <person name="Mohammad A.W."/>
            <person name="Gnirke A."/>
            <person name="Yurkov A.M."/>
            <person name="Nowrousian M."/>
            <person name="Sun S."/>
            <person name="Cuomo C.A."/>
            <person name="Heitman J."/>
        </authorList>
    </citation>
    <scope>NUCLEOTIDE SEQUENCE</scope>
    <source>
        <strain evidence="8">CBS 10737</strain>
    </source>
</reference>
<feature type="transmembrane region" description="Helical" evidence="6">
    <location>
        <begin position="260"/>
        <end position="279"/>
    </location>
</feature>
<reference evidence="8" key="2">
    <citation type="submission" date="2013-07" db="EMBL/GenBank/DDBJ databases">
        <authorList>
            <consortium name="The Broad Institute Genome Sequencing Platform"/>
            <person name="Cuomo C."/>
            <person name="Litvintseva A."/>
            <person name="Chen Y."/>
            <person name="Heitman J."/>
            <person name="Sun S."/>
            <person name="Springer D."/>
            <person name="Dromer F."/>
            <person name="Young S.K."/>
            <person name="Zeng Q."/>
            <person name="Gargeya S."/>
            <person name="Fitzgerald M."/>
            <person name="Abouelleil A."/>
            <person name="Alvarado L."/>
            <person name="Berlin A.M."/>
            <person name="Chapman S.B."/>
            <person name="Dewar J."/>
            <person name="Goldberg J."/>
            <person name="Griggs A."/>
            <person name="Gujja S."/>
            <person name="Hansen M."/>
            <person name="Howarth C."/>
            <person name="Imamovic A."/>
            <person name="Larimer J."/>
            <person name="McCowan C."/>
            <person name="Murphy C."/>
            <person name="Pearson M."/>
            <person name="Priest M."/>
            <person name="Roberts A."/>
            <person name="Saif S."/>
            <person name="Shea T."/>
            <person name="Sykes S."/>
            <person name="Wortman J."/>
            <person name="Nusbaum C."/>
            <person name="Birren B."/>
        </authorList>
    </citation>
    <scope>NUCLEOTIDE SEQUENCE</scope>
    <source>
        <strain evidence="8">CBS 10737</strain>
    </source>
</reference>
<feature type="transmembrane region" description="Helical" evidence="6">
    <location>
        <begin position="506"/>
        <end position="531"/>
    </location>
</feature>
<dbReference type="GO" id="GO:0016020">
    <property type="term" value="C:membrane"/>
    <property type="evidence" value="ECO:0007669"/>
    <property type="project" value="UniProtKB-SubCell"/>
</dbReference>
<comment type="similarity">
    <text evidence="2">Belongs to the major facilitator superfamily. Proton-dependent oligopeptide transporter (POT/PTR) (TC 2.A.17) family.</text>
</comment>
<dbReference type="Gene3D" id="1.20.1250.20">
    <property type="entry name" value="MFS general substrate transporter like domains"/>
    <property type="match status" value="1"/>
</dbReference>
<feature type="transmembrane region" description="Helical" evidence="6">
    <location>
        <begin position="174"/>
        <end position="197"/>
    </location>
</feature>
<accession>A0A1B9I8X6</accession>
<dbReference type="OrthoDB" id="8904098at2759"/>
<reference evidence="7" key="1">
    <citation type="submission" date="2013-07" db="EMBL/GenBank/DDBJ databases">
        <title>The Genome Sequence of Cryptococcus pinus CBS10737.</title>
        <authorList>
            <consortium name="The Broad Institute Genome Sequencing Platform"/>
            <person name="Cuomo C."/>
            <person name="Litvintseva A."/>
            <person name="Chen Y."/>
            <person name="Heitman J."/>
            <person name="Sun S."/>
            <person name="Springer D."/>
            <person name="Dromer F."/>
            <person name="Young S.K."/>
            <person name="Zeng Q."/>
            <person name="Gargeya S."/>
            <person name="Fitzgerald M."/>
            <person name="Abouelleil A."/>
            <person name="Alvarado L."/>
            <person name="Berlin A.M."/>
            <person name="Chapman S.B."/>
            <person name="Dewar J."/>
            <person name="Goldberg J."/>
            <person name="Griggs A."/>
            <person name="Gujja S."/>
            <person name="Hansen M."/>
            <person name="Howarth C."/>
            <person name="Imamovic A."/>
            <person name="Larimer J."/>
            <person name="McCowan C."/>
            <person name="Murphy C."/>
            <person name="Pearson M."/>
            <person name="Priest M."/>
            <person name="Roberts A."/>
            <person name="Saif S."/>
            <person name="Shea T."/>
            <person name="Sykes S."/>
            <person name="Wortman J."/>
            <person name="Nusbaum C."/>
            <person name="Birren B."/>
        </authorList>
    </citation>
    <scope>NUCLEOTIDE SEQUENCE [LARGE SCALE GENOMIC DNA]</scope>
    <source>
        <strain evidence="7">CBS 10737</strain>
    </source>
</reference>
<dbReference type="Pfam" id="PF00854">
    <property type="entry name" value="PTR2"/>
    <property type="match status" value="1"/>
</dbReference>
<name>A0A1B9I8X6_9TREE</name>
<feature type="transmembrane region" description="Helical" evidence="6">
    <location>
        <begin position="285"/>
        <end position="307"/>
    </location>
</feature>
<dbReference type="RefSeq" id="XP_019013198.1">
    <property type="nucleotide sequence ID" value="XM_019153037.1"/>
</dbReference>
<protein>
    <recommendedName>
        <fullName evidence="10">POT family proton-dependent oligopeptide transporter</fullName>
    </recommendedName>
</protein>
<dbReference type="SUPFAM" id="SSF103473">
    <property type="entry name" value="MFS general substrate transporter"/>
    <property type="match status" value="1"/>
</dbReference>
<dbReference type="InterPro" id="IPR000109">
    <property type="entry name" value="POT_fam"/>
</dbReference>
<evidence type="ECO:0008006" key="10">
    <source>
        <dbReference type="Google" id="ProtNLM"/>
    </source>
</evidence>
<evidence type="ECO:0000256" key="3">
    <source>
        <dbReference type="ARBA" id="ARBA00022692"/>
    </source>
</evidence>
<dbReference type="AlphaFoldDB" id="A0A1B9I8X6"/>
<evidence type="ECO:0000313" key="9">
    <source>
        <dbReference type="Proteomes" id="UP000094020"/>
    </source>
</evidence>
<comment type="subcellular location">
    <subcellularLocation>
        <location evidence="1">Membrane</location>
        <topology evidence="1">Multi-pass membrane protein</topology>
    </subcellularLocation>
</comment>
<dbReference type="InterPro" id="IPR036259">
    <property type="entry name" value="MFS_trans_sf"/>
</dbReference>
<gene>
    <name evidence="7" type="ORF">I206_01263</name>
    <name evidence="8" type="ORF">I206_103736</name>
</gene>
<dbReference type="GeneID" id="30169632"/>
<keyword evidence="5 6" id="KW-0472">Membrane</keyword>
<organism evidence="7">
    <name type="scientific">Kwoniella pini CBS 10737</name>
    <dbReference type="NCBI Taxonomy" id="1296096"/>
    <lineage>
        <taxon>Eukaryota</taxon>
        <taxon>Fungi</taxon>
        <taxon>Dikarya</taxon>
        <taxon>Basidiomycota</taxon>
        <taxon>Agaricomycotina</taxon>
        <taxon>Tremellomycetes</taxon>
        <taxon>Tremellales</taxon>
        <taxon>Cryptococcaceae</taxon>
        <taxon>Kwoniella</taxon>
    </lineage>
</organism>
<feature type="transmembrane region" description="Helical" evidence="6">
    <location>
        <begin position="571"/>
        <end position="592"/>
    </location>
</feature>
<evidence type="ECO:0000256" key="2">
    <source>
        <dbReference type="ARBA" id="ARBA00005982"/>
    </source>
</evidence>
<sequence>MVSAKSIVTAAKDADLVRDFTLTGADANHILSEEPFINNTENNSSKLDAEDVIVESAEVEDDPTVPTEEEKKTLRKVPGKVNRAGYALCFVEAANYASYYGVTGVFQNFIQRPLPEGGNGAGAPPSGTQRSAGALGMGLQTATALTVLFQFMVFCTPLLGGYLADVKLGRYKGLWVGIIIGFSSHMMLVIASIPSVIAGGHAIVPFIIGMICLSFGSGFIKPSVAPLIADQSTVKRQTIKVLASGERVIEDPGVTVERMLLLYYWAGNVGAFFSIATSYCEKRIGFWLAFMLPGICFLLQPLSLLWVRSRITHFPPSGSSVGDAFKVIGLIIKRSKQSKSSEDKWESIKPTNLRASGEYDQIASQHKAGWISFDDQFVDEVKATLKALRVFVFLPAWYLADGGTDSILTNLAGSMTTNGLPNDVLNNFNPIATVCAIPVYNYLLYPTLRKMGINFGYIRRIAVGFFIGAILNAIAAVLQWRVYETSPCGYAATECDVGTGVSGLSAWLVAIPFILQPLGGIFISVSCYEMAYTMTPPRMKGTIIACVFFTSAISRAILLGCTPAFKDPNITWVFVGIGCANLLASASIYFFFRNLDVDKKETNLQRMDLTTEEIERTKGKV</sequence>
<dbReference type="EMBL" id="CP144522">
    <property type="protein sequence ID" value="WWC69793.1"/>
    <property type="molecule type" value="Genomic_DNA"/>
</dbReference>
<evidence type="ECO:0000313" key="8">
    <source>
        <dbReference type="EMBL" id="WWC69793.1"/>
    </source>
</evidence>
<feature type="transmembrane region" description="Helical" evidence="6">
    <location>
        <begin position="457"/>
        <end position="480"/>
    </location>
</feature>
<dbReference type="Proteomes" id="UP000094020">
    <property type="component" value="Chromosome 4"/>
</dbReference>
<dbReference type="GO" id="GO:0022857">
    <property type="term" value="F:transmembrane transporter activity"/>
    <property type="evidence" value="ECO:0007669"/>
    <property type="project" value="InterPro"/>
</dbReference>
<keyword evidence="3 6" id="KW-0812">Transmembrane</keyword>
<evidence type="ECO:0000256" key="4">
    <source>
        <dbReference type="ARBA" id="ARBA00022989"/>
    </source>
</evidence>
<keyword evidence="4 6" id="KW-1133">Transmembrane helix</keyword>
<evidence type="ECO:0000256" key="6">
    <source>
        <dbReference type="SAM" id="Phobius"/>
    </source>
</evidence>
<dbReference type="EMBL" id="KI894008">
    <property type="protein sequence ID" value="OCF51979.1"/>
    <property type="molecule type" value="Genomic_DNA"/>
</dbReference>
<evidence type="ECO:0000256" key="1">
    <source>
        <dbReference type="ARBA" id="ARBA00004141"/>
    </source>
</evidence>
<feature type="transmembrane region" description="Helical" evidence="6">
    <location>
        <begin position="543"/>
        <end position="565"/>
    </location>
</feature>
<dbReference type="PANTHER" id="PTHR11654">
    <property type="entry name" value="OLIGOPEPTIDE TRANSPORTER-RELATED"/>
    <property type="match status" value="1"/>
</dbReference>
<dbReference type="KEGG" id="kpin:30169632"/>
<feature type="transmembrane region" description="Helical" evidence="6">
    <location>
        <begin position="142"/>
        <end position="162"/>
    </location>
</feature>
<evidence type="ECO:0000313" key="7">
    <source>
        <dbReference type="EMBL" id="OCF51979.1"/>
    </source>
</evidence>